<proteinExistence type="predicted"/>
<evidence type="ECO:0000313" key="2">
    <source>
        <dbReference type="EMBL" id="VVC90071.1"/>
    </source>
</evidence>
<dbReference type="Proteomes" id="UP000324832">
    <property type="component" value="Unassembled WGS sequence"/>
</dbReference>
<keyword evidence="3" id="KW-1185">Reference proteome</keyword>
<keyword evidence="1" id="KW-0732">Signal</keyword>
<sequence>MVNARLWIWFWSGLLAGGKVAAGLKVGCDELGATPQGTSTNKYATGNLLADTPTSFPYTSRS</sequence>
<name>A0A5E4PVL8_9NEOP</name>
<feature type="signal peptide" evidence="1">
    <location>
        <begin position="1"/>
        <end position="22"/>
    </location>
</feature>
<reference evidence="2 3" key="1">
    <citation type="submission" date="2017-07" db="EMBL/GenBank/DDBJ databases">
        <authorList>
            <person name="Talla V."/>
            <person name="Backstrom N."/>
        </authorList>
    </citation>
    <scope>NUCLEOTIDE SEQUENCE [LARGE SCALE GENOMIC DNA]</scope>
</reference>
<dbReference type="AlphaFoldDB" id="A0A5E4PVL8"/>
<accession>A0A5E4PVL8</accession>
<evidence type="ECO:0000313" key="3">
    <source>
        <dbReference type="Proteomes" id="UP000324832"/>
    </source>
</evidence>
<protein>
    <submittedName>
        <fullName evidence="2">Uncharacterized protein</fullName>
    </submittedName>
</protein>
<feature type="chain" id="PRO_5022854295" evidence="1">
    <location>
        <begin position="23"/>
        <end position="62"/>
    </location>
</feature>
<evidence type="ECO:0000256" key="1">
    <source>
        <dbReference type="SAM" id="SignalP"/>
    </source>
</evidence>
<dbReference type="EMBL" id="FZQP02000693">
    <property type="protein sequence ID" value="VVC90071.1"/>
    <property type="molecule type" value="Genomic_DNA"/>
</dbReference>
<organism evidence="2 3">
    <name type="scientific">Leptidea sinapis</name>
    <dbReference type="NCBI Taxonomy" id="189913"/>
    <lineage>
        <taxon>Eukaryota</taxon>
        <taxon>Metazoa</taxon>
        <taxon>Ecdysozoa</taxon>
        <taxon>Arthropoda</taxon>
        <taxon>Hexapoda</taxon>
        <taxon>Insecta</taxon>
        <taxon>Pterygota</taxon>
        <taxon>Neoptera</taxon>
        <taxon>Endopterygota</taxon>
        <taxon>Lepidoptera</taxon>
        <taxon>Glossata</taxon>
        <taxon>Ditrysia</taxon>
        <taxon>Papilionoidea</taxon>
        <taxon>Pieridae</taxon>
        <taxon>Dismorphiinae</taxon>
        <taxon>Leptidea</taxon>
    </lineage>
</organism>
<gene>
    <name evidence="2" type="ORF">LSINAPIS_LOCUS3069</name>
</gene>